<gene>
    <name evidence="8" type="ORF">BZG36_04244</name>
</gene>
<keyword evidence="9" id="KW-1185">Reference proteome</keyword>
<evidence type="ECO:0000256" key="5">
    <source>
        <dbReference type="SAM" id="MobiDB-lite"/>
    </source>
</evidence>
<sequence>MDFESGKSFTEYGSGGPEGGAFGHQLVHKSGMDDQQRLLVNQKLPGLSNTGGASTLTEFTKRKNWSQRIIEELSDFLHVLSPAGKIMYCSPSSMPLVGYAPEELIGRHITEFIHVDDIDMFVREFNMAIHTRKDFKVYYRFRRKDDKFIIFEVTGHPYFGDEKNGGVSGTPKCFFGMAQPYPTRATGMLDSFLELKIENELLQRKLRQLRAQQADENGQRERTSSGVDTVKLGPMSDTSAVEQNPAASKNSTYLYTRGVNPENSVGESLSLFTGLNYDLGERARGISTGSRRAELLTTSDFGSLMSLNGDQAGSDNGPSSSMYHTTSALGPDTVSVVGPTSGSDNQGDRKPRKKKKAKTADEDHVCTDCGTTDSPEWRKGPMGAKTLCNACGLRWSKKNKKDADDDNAKPVEAKEK</sequence>
<dbReference type="PANTHER" id="PTHR45658">
    <property type="entry name" value="GATA TRANSCRIPTION FACTOR"/>
    <property type="match status" value="1"/>
</dbReference>
<dbReference type="CDD" id="cd00130">
    <property type="entry name" value="PAS"/>
    <property type="match status" value="1"/>
</dbReference>
<proteinExistence type="predicted"/>
<dbReference type="InterPro" id="IPR013655">
    <property type="entry name" value="PAS_fold_3"/>
</dbReference>
<dbReference type="PROSITE" id="PS50114">
    <property type="entry name" value="GATA_ZN_FINGER_2"/>
    <property type="match status" value="1"/>
</dbReference>
<dbReference type="GO" id="GO:0006355">
    <property type="term" value="P:regulation of DNA-templated transcription"/>
    <property type="evidence" value="ECO:0007669"/>
    <property type="project" value="InterPro"/>
</dbReference>
<accession>A0A261Y0U2</accession>
<dbReference type="InterPro" id="IPR035965">
    <property type="entry name" value="PAS-like_dom_sf"/>
</dbReference>
<dbReference type="NCBIfam" id="TIGR00229">
    <property type="entry name" value="sensory_box"/>
    <property type="match status" value="1"/>
</dbReference>
<organism evidence="8 9">
    <name type="scientific">Bifiguratus adelaidae</name>
    <dbReference type="NCBI Taxonomy" id="1938954"/>
    <lineage>
        <taxon>Eukaryota</taxon>
        <taxon>Fungi</taxon>
        <taxon>Fungi incertae sedis</taxon>
        <taxon>Mucoromycota</taxon>
        <taxon>Mucoromycotina</taxon>
        <taxon>Endogonomycetes</taxon>
        <taxon>Endogonales</taxon>
        <taxon>Endogonales incertae sedis</taxon>
        <taxon>Bifiguratus</taxon>
    </lineage>
</organism>
<dbReference type="PANTHER" id="PTHR45658:SF18">
    <property type="entry name" value="PROTEIN GAT2"/>
    <property type="match status" value="1"/>
</dbReference>
<comment type="caution">
    <text evidence="8">The sequence shown here is derived from an EMBL/GenBank/DDBJ whole genome shotgun (WGS) entry which is preliminary data.</text>
</comment>
<dbReference type="PROSITE" id="PS50112">
    <property type="entry name" value="PAS"/>
    <property type="match status" value="1"/>
</dbReference>
<dbReference type="Pfam" id="PF00320">
    <property type="entry name" value="GATA"/>
    <property type="match status" value="1"/>
</dbReference>
<dbReference type="AlphaFoldDB" id="A0A261Y0U2"/>
<feature type="region of interest" description="Disordered" evidence="5">
    <location>
        <begin position="212"/>
        <end position="246"/>
    </location>
</feature>
<evidence type="ECO:0000313" key="9">
    <source>
        <dbReference type="Proteomes" id="UP000242875"/>
    </source>
</evidence>
<dbReference type="OrthoDB" id="2162994at2759"/>
<dbReference type="GO" id="GO:0043565">
    <property type="term" value="F:sequence-specific DNA binding"/>
    <property type="evidence" value="ECO:0007669"/>
    <property type="project" value="InterPro"/>
</dbReference>
<evidence type="ECO:0000256" key="3">
    <source>
        <dbReference type="ARBA" id="ARBA00022833"/>
    </source>
</evidence>
<keyword evidence="3" id="KW-0862">Zinc</keyword>
<feature type="domain" description="GATA-type" evidence="7">
    <location>
        <begin position="360"/>
        <end position="393"/>
    </location>
</feature>
<evidence type="ECO:0000256" key="4">
    <source>
        <dbReference type="PROSITE-ProRule" id="PRU00094"/>
    </source>
</evidence>
<dbReference type="Gene3D" id="3.30.50.10">
    <property type="entry name" value="Erythroid Transcription Factor GATA-1, subunit A"/>
    <property type="match status" value="1"/>
</dbReference>
<evidence type="ECO:0000313" key="8">
    <source>
        <dbReference type="EMBL" id="OZJ04239.1"/>
    </source>
</evidence>
<keyword evidence="2 4" id="KW-0863">Zinc-finger</keyword>
<evidence type="ECO:0008006" key="10">
    <source>
        <dbReference type="Google" id="ProtNLM"/>
    </source>
</evidence>
<dbReference type="InterPro" id="IPR051140">
    <property type="entry name" value="GATA_TF"/>
</dbReference>
<dbReference type="SUPFAM" id="SSF55785">
    <property type="entry name" value="PYP-like sensor domain (PAS domain)"/>
    <property type="match status" value="1"/>
</dbReference>
<dbReference type="Gene3D" id="3.30.450.20">
    <property type="entry name" value="PAS domain"/>
    <property type="match status" value="1"/>
</dbReference>
<evidence type="ECO:0000259" key="7">
    <source>
        <dbReference type="PROSITE" id="PS50114"/>
    </source>
</evidence>
<feature type="compositionally biased region" description="Polar residues" evidence="5">
    <location>
        <begin position="236"/>
        <end position="246"/>
    </location>
</feature>
<evidence type="ECO:0000256" key="1">
    <source>
        <dbReference type="ARBA" id="ARBA00022723"/>
    </source>
</evidence>
<reference evidence="8 9" key="1">
    <citation type="journal article" date="2017" name="Mycologia">
        <title>Bifiguratus adelaidae, gen. et sp. nov., a new member of Mucoromycotina in endophytic and soil-dwelling habitats.</title>
        <authorList>
            <person name="Torres-Cruz T.J."/>
            <person name="Billingsley Tobias T.L."/>
            <person name="Almatruk M."/>
            <person name="Hesse C."/>
            <person name="Kuske C.R."/>
            <person name="Desiro A."/>
            <person name="Benucci G.M."/>
            <person name="Bonito G."/>
            <person name="Stajich J.E."/>
            <person name="Dunlap C."/>
            <person name="Arnold A.E."/>
            <person name="Porras-Alfaro A."/>
        </authorList>
    </citation>
    <scope>NUCLEOTIDE SEQUENCE [LARGE SCALE GENOMIC DNA]</scope>
    <source>
        <strain evidence="8 9">AZ0501</strain>
    </source>
</reference>
<feature type="region of interest" description="Disordered" evidence="5">
    <location>
        <begin position="303"/>
        <end position="383"/>
    </location>
</feature>
<dbReference type="SMART" id="SM00401">
    <property type="entry name" value="ZnF_GATA"/>
    <property type="match status" value="1"/>
</dbReference>
<evidence type="ECO:0000256" key="2">
    <source>
        <dbReference type="ARBA" id="ARBA00022771"/>
    </source>
</evidence>
<feature type="domain" description="PAS" evidence="6">
    <location>
        <begin position="62"/>
        <end position="132"/>
    </location>
</feature>
<name>A0A261Y0U2_9FUNG</name>
<dbReference type="Pfam" id="PF08447">
    <property type="entry name" value="PAS_3"/>
    <property type="match status" value="1"/>
</dbReference>
<dbReference type="EMBL" id="MVBO01000048">
    <property type="protein sequence ID" value="OZJ04239.1"/>
    <property type="molecule type" value="Genomic_DNA"/>
</dbReference>
<evidence type="ECO:0000259" key="6">
    <source>
        <dbReference type="PROSITE" id="PS50112"/>
    </source>
</evidence>
<keyword evidence="1" id="KW-0479">Metal-binding</keyword>
<feature type="compositionally biased region" description="Polar residues" evidence="5">
    <location>
        <begin position="303"/>
        <end position="328"/>
    </location>
</feature>
<dbReference type="PROSITE" id="PS00344">
    <property type="entry name" value="GATA_ZN_FINGER_1"/>
    <property type="match status" value="1"/>
</dbReference>
<dbReference type="InterPro" id="IPR000679">
    <property type="entry name" value="Znf_GATA"/>
</dbReference>
<dbReference type="SUPFAM" id="SSF57716">
    <property type="entry name" value="Glucocorticoid receptor-like (DNA-binding domain)"/>
    <property type="match status" value="1"/>
</dbReference>
<dbReference type="Proteomes" id="UP000242875">
    <property type="component" value="Unassembled WGS sequence"/>
</dbReference>
<dbReference type="SMART" id="SM00091">
    <property type="entry name" value="PAS"/>
    <property type="match status" value="1"/>
</dbReference>
<dbReference type="InterPro" id="IPR013088">
    <property type="entry name" value="Znf_NHR/GATA"/>
</dbReference>
<dbReference type="InterPro" id="IPR000014">
    <property type="entry name" value="PAS"/>
</dbReference>
<dbReference type="CDD" id="cd00202">
    <property type="entry name" value="ZnF_GATA"/>
    <property type="match status" value="1"/>
</dbReference>
<protein>
    <recommendedName>
        <fullName evidence="10">White collar 2 protein</fullName>
    </recommendedName>
</protein>
<dbReference type="GO" id="GO:0008270">
    <property type="term" value="F:zinc ion binding"/>
    <property type="evidence" value="ECO:0007669"/>
    <property type="project" value="UniProtKB-KW"/>
</dbReference>